<dbReference type="Pfam" id="PF00665">
    <property type="entry name" value="rve"/>
    <property type="match status" value="1"/>
</dbReference>
<dbReference type="SUPFAM" id="SSF56672">
    <property type="entry name" value="DNA/RNA polymerases"/>
    <property type="match status" value="1"/>
</dbReference>
<feature type="region of interest" description="Disordered" evidence="2">
    <location>
        <begin position="1307"/>
        <end position="1344"/>
    </location>
</feature>
<dbReference type="SUPFAM" id="SSF53098">
    <property type="entry name" value="Ribonuclease H-like"/>
    <property type="match status" value="1"/>
</dbReference>
<reference evidence="4 5" key="1">
    <citation type="journal article" date="2023" name="Life. Sci Alliance">
        <title>Evolutionary insights into 3D genome organization and epigenetic landscape of Vigna mungo.</title>
        <authorList>
            <person name="Junaid A."/>
            <person name="Singh B."/>
            <person name="Bhatia S."/>
        </authorList>
    </citation>
    <scope>NUCLEOTIDE SEQUENCE [LARGE SCALE GENOMIC DNA]</scope>
    <source>
        <strain evidence="4">Urdbean</strain>
    </source>
</reference>
<dbReference type="InterPro" id="IPR025724">
    <property type="entry name" value="GAG-pre-integrase_dom"/>
</dbReference>
<dbReference type="InterPro" id="IPR013103">
    <property type="entry name" value="RVT_2"/>
</dbReference>
<dbReference type="Pfam" id="PF22936">
    <property type="entry name" value="Pol_BBD"/>
    <property type="match status" value="1"/>
</dbReference>
<dbReference type="PANTHER" id="PTHR11439">
    <property type="entry name" value="GAG-POL-RELATED RETROTRANSPOSON"/>
    <property type="match status" value="1"/>
</dbReference>
<dbReference type="GO" id="GO:0004190">
    <property type="term" value="F:aspartic-type endopeptidase activity"/>
    <property type="evidence" value="ECO:0007669"/>
    <property type="project" value="UniProtKB-KW"/>
</dbReference>
<evidence type="ECO:0000313" key="5">
    <source>
        <dbReference type="Proteomes" id="UP001374535"/>
    </source>
</evidence>
<dbReference type="Proteomes" id="UP001374535">
    <property type="component" value="Chromosome 8"/>
</dbReference>
<dbReference type="GO" id="GO:0015074">
    <property type="term" value="P:DNA integration"/>
    <property type="evidence" value="ECO:0007669"/>
    <property type="project" value="InterPro"/>
</dbReference>
<keyword evidence="1" id="KW-0064">Aspartyl protease</keyword>
<feature type="region of interest" description="Disordered" evidence="2">
    <location>
        <begin position="186"/>
        <end position="209"/>
    </location>
</feature>
<dbReference type="InterPro" id="IPR012337">
    <property type="entry name" value="RNaseH-like_sf"/>
</dbReference>
<dbReference type="InterPro" id="IPR036397">
    <property type="entry name" value="RNaseH_sf"/>
</dbReference>
<dbReference type="InterPro" id="IPR057670">
    <property type="entry name" value="SH3_retrovirus"/>
</dbReference>
<proteinExistence type="predicted"/>
<gene>
    <name evidence="4" type="ORF">V8G54_027506</name>
</gene>
<keyword evidence="5" id="KW-1185">Reference proteome</keyword>
<dbReference type="InterPro" id="IPR054722">
    <property type="entry name" value="PolX-like_BBD"/>
</dbReference>
<dbReference type="PROSITE" id="PS50994">
    <property type="entry name" value="INTEGRASE"/>
    <property type="match status" value="1"/>
</dbReference>
<dbReference type="CDD" id="cd09272">
    <property type="entry name" value="RNase_HI_RT_Ty1"/>
    <property type="match status" value="1"/>
</dbReference>
<feature type="region of interest" description="Disordered" evidence="2">
    <location>
        <begin position="746"/>
        <end position="768"/>
    </location>
</feature>
<keyword evidence="1" id="KW-0645">Protease</keyword>
<keyword evidence="1" id="KW-0378">Hydrolase</keyword>
<dbReference type="EMBL" id="CP144693">
    <property type="protein sequence ID" value="WVZ01437.1"/>
    <property type="molecule type" value="Genomic_DNA"/>
</dbReference>
<evidence type="ECO:0000256" key="1">
    <source>
        <dbReference type="ARBA" id="ARBA00022750"/>
    </source>
</evidence>
<dbReference type="Gene3D" id="3.30.420.10">
    <property type="entry name" value="Ribonuclease H-like superfamily/Ribonuclease H"/>
    <property type="match status" value="1"/>
</dbReference>
<evidence type="ECO:0000259" key="3">
    <source>
        <dbReference type="PROSITE" id="PS50994"/>
    </source>
</evidence>
<organism evidence="4 5">
    <name type="scientific">Vigna mungo</name>
    <name type="common">Black gram</name>
    <name type="synonym">Phaseolus mungo</name>
    <dbReference type="NCBI Taxonomy" id="3915"/>
    <lineage>
        <taxon>Eukaryota</taxon>
        <taxon>Viridiplantae</taxon>
        <taxon>Streptophyta</taxon>
        <taxon>Embryophyta</taxon>
        <taxon>Tracheophyta</taxon>
        <taxon>Spermatophyta</taxon>
        <taxon>Magnoliopsida</taxon>
        <taxon>eudicotyledons</taxon>
        <taxon>Gunneridae</taxon>
        <taxon>Pentapetalae</taxon>
        <taxon>rosids</taxon>
        <taxon>fabids</taxon>
        <taxon>Fabales</taxon>
        <taxon>Fabaceae</taxon>
        <taxon>Papilionoideae</taxon>
        <taxon>50 kb inversion clade</taxon>
        <taxon>NPAAA clade</taxon>
        <taxon>indigoferoid/millettioid clade</taxon>
        <taxon>Phaseoleae</taxon>
        <taxon>Vigna</taxon>
    </lineage>
</organism>
<dbReference type="Pfam" id="PF07727">
    <property type="entry name" value="RVT_2"/>
    <property type="match status" value="1"/>
</dbReference>
<dbReference type="GO" id="GO:0003676">
    <property type="term" value="F:nucleic acid binding"/>
    <property type="evidence" value="ECO:0007669"/>
    <property type="project" value="InterPro"/>
</dbReference>
<dbReference type="PANTHER" id="PTHR11439:SF484">
    <property type="entry name" value="REVERSE TRANSCRIPTASE TY1_COPIA-TYPE DOMAIN-CONTAINING PROTEIN"/>
    <property type="match status" value="1"/>
</dbReference>
<feature type="compositionally biased region" description="Low complexity" evidence="2">
    <location>
        <begin position="1326"/>
        <end position="1342"/>
    </location>
</feature>
<dbReference type="InterPro" id="IPR001584">
    <property type="entry name" value="Integrase_cat-core"/>
</dbReference>
<feature type="compositionally biased region" description="Gly residues" evidence="2">
    <location>
        <begin position="750"/>
        <end position="765"/>
    </location>
</feature>
<sequence length="1899" mass="213406">MPDVQALVNEFVNLLKKRSMNGVIGIRGLLLSKIEGSQATAKQTAELLRSVISHQRVPHTNQATSLINAVRAVGEKIIDANPIVHVYGKTFVERYKHLKRICTIRGISLWFLAGTLELSVGNIVRRVLHIIREEDLSVVTDAMAGFGSDDEDDVERDDHPALSAAAVAAAARSTLRPPSLQTLLEDVTDSAAVPPTPSSTGDSDGKSRCEDDVKLEGRKLKHDVIEAVNELIQDITSCHEQIAEQAVEHIHQNVFFGKIGQQARKSDCGVLKILYKDMKETEELLQDIKKGKKEIKERLQEIKKCKEIFEGGEYLVNDEEKKEERYLHNNLGLKQWRWSYLKGMTPQGLQSNIQNQIPQQDPKDFIRVMEIALDVVEGLAMKNHTLCSEEKTKREVRFVTDYVEPDSLSSSSIVGDIISLSFPPFVRRPPPPPPPSSAVAAAVRRRFLRRKAQPNPGGPVLWNLRTSRHAPLLSGQPRARVLHAPPSRDRSFTASPQNVSPELLECVLVPVSLFRWLGLIPRVFSLLLKMASSIGSNSSLSATPIITSAKLNWKNYLSWSSAVELWFLGQGHHDHLEQDISMVPEEEKSQWQKLDFQLCAVLWQSVEQEVLDILRPYKTCSSFWKMAQDIFANDVQRLFDATQRATSLKQVNHDMVSHVAKARAAVEELKNFFVADSLENLNKKLDKFYMVLILKSLHSDFDHVRDQVLAGDQIPSMDGLVTRLLRVPTLVKEENLSDVIETSAMVTPRGRGGGRSNRGGRGGRSGRPQCSYCKRMGHTQDKCYSLHGFPDKAAHVSKSDNSESKISDEEYQEFLRYKSGKSSNLGQSSSMPNVSTACISQSVEGHSPWILDSGASDHISGNIPSFSSMSSPKTPHFVTVANGSKVASQGIGTVSLSPSLKLNSVLYIPHCPYNLISLSRLTRSLNCFVTFFANSFVIQEHGTGRLIGEGHESRGLYYLKPNSSVSCFATSSPKLLHDRLGHPSLSKLKMMVPSLKHIQVLDCESCQLGKHVRSSYPKKSESRCNFAFSTIHSDIWGPSRVTSFGFNYFVTFIDEFSRCTWVYLMKERSELFAIFVSFFNEIKNQFGKTIQILRSDNAKEYFSTAFSSFLSSQGILHQSTCPHTPQQNGIAERKNRHLIETARSLMLNTNVPVHHWGDAVLTACFLINRMPSSSLENKVPHSVIFPNDPLFHVSPRIFGCTCFVHNVSPGLDKLSAKAIKCVFLGYSRLQKGYKCYSPLTKRYYMSADVTFFEDTPFFLSSMEDRSFVQQMLPLPSCDPLVTPASLPQTQTTNDIVPPPLLTYQRRTQSQTPNIEDPQDSDPPPSDSQTMDPSSSSPSLDSDNNWPIALRKGIRSTRNPYPVYNFLSYHRLSPPYFSFVSSLSSIQVPNNVHEALGHPGWRQAMIDEMQALEHNGTWDLVPLPPGKKPVGCRWVYAIKVGPNGAIDRLKARLVAKGYTQVYGLDYCDTFSPVAKTSTVRILLAMAAIRHWPLYQLDIKNAFLHGDLEEEIYMEQPPGFVAQGESGLVCKLQRSLYGLKQSPRAWFGKFSRVVQNFGLKRCEADHSVFYTHSSPDKCVYLMVYVDDIVITGNDVTRIAQLKNHLFNHFQTKDLGRLKYFLGIEVAQSKEGVIISQRKYALDILEETGMTNCKPIDSPMDSNQKLMKDKGELFSDPERYRRLVGKLIYLTITRPDLSYPVGVVSQFMQNPHVDHWNAVIRILRYVKGNPGQGLLYEDKGSTRVEGYCDADWAGCPIDRRSTTGYCVLLGGNLISWKSKKQSVVARSSAEAEYRSMALTTCELVWIRQLLQELKFCENEQMKLYCDNQAALHIASNPVFHERTKHIEIDCHFIREKLLSKDLITEFVNSNEQLADILTKSLRGPRIQFICSKLGAYDLYAPA</sequence>
<evidence type="ECO:0000313" key="4">
    <source>
        <dbReference type="EMBL" id="WVZ01437.1"/>
    </source>
</evidence>
<evidence type="ECO:0000256" key="2">
    <source>
        <dbReference type="SAM" id="MobiDB-lite"/>
    </source>
</evidence>
<dbReference type="Pfam" id="PF13976">
    <property type="entry name" value="gag_pre-integrs"/>
    <property type="match status" value="1"/>
</dbReference>
<accession>A0AAQ3N2B9</accession>
<name>A0AAQ3N2B9_VIGMU</name>
<dbReference type="InterPro" id="IPR043502">
    <property type="entry name" value="DNA/RNA_pol_sf"/>
</dbReference>
<dbReference type="Pfam" id="PF25597">
    <property type="entry name" value="SH3_retrovirus"/>
    <property type="match status" value="1"/>
</dbReference>
<protein>
    <recommendedName>
        <fullName evidence="3">Integrase catalytic domain-containing protein</fullName>
    </recommendedName>
</protein>
<feature type="domain" description="Integrase catalytic" evidence="3">
    <location>
        <begin position="1013"/>
        <end position="1188"/>
    </location>
</feature>